<keyword evidence="2" id="KW-1185">Reference proteome</keyword>
<name>A0A1G9Z6W2_ALLAB</name>
<gene>
    <name evidence="1" type="ORF">SAMN04489726_5322</name>
</gene>
<dbReference type="AlphaFoldDB" id="A0A1G9Z6W2"/>
<dbReference type="RefSeq" id="WP_030427229.1">
    <property type="nucleotide sequence ID" value="NZ_JOEF01000002.1"/>
</dbReference>
<proteinExistence type="predicted"/>
<sequence>MNLLADLASLLLEVDPAPETAIAAAAARRRLGADRLPQVADSAWPGEQRRGPRRLVFAAPGTTLEVELGGTACRRWARGLLVSGFTSVTLWHAGGAEDGGGPGGRFAVRDLPAGPISFVLNGPGRRPLATDWLCC</sequence>
<accession>A0A1G9Z6W2</accession>
<reference evidence="1 2" key="1">
    <citation type="submission" date="2016-10" db="EMBL/GenBank/DDBJ databases">
        <authorList>
            <person name="de Groot N.N."/>
        </authorList>
    </citation>
    <scope>NUCLEOTIDE SEQUENCE [LARGE SCALE GENOMIC DNA]</scope>
    <source>
        <strain evidence="1 2">DSM 44149</strain>
    </source>
</reference>
<organism evidence="1 2">
    <name type="scientific">Allokutzneria albata</name>
    <name type="common">Kibdelosporangium albatum</name>
    <dbReference type="NCBI Taxonomy" id="211114"/>
    <lineage>
        <taxon>Bacteria</taxon>
        <taxon>Bacillati</taxon>
        <taxon>Actinomycetota</taxon>
        <taxon>Actinomycetes</taxon>
        <taxon>Pseudonocardiales</taxon>
        <taxon>Pseudonocardiaceae</taxon>
        <taxon>Allokutzneria</taxon>
    </lineage>
</organism>
<evidence type="ECO:0000313" key="1">
    <source>
        <dbReference type="EMBL" id="SDN17318.1"/>
    </source>
</evidence>
<dbReference type="Proteomes" id="UP000183376">
    <property type="component" value="Chromosome I"/>
</dbReference>
<evidence type="ECO:0000313" key="2">
    <source>
        <dbReference type="Proteomes" id="UP000183376"/>
    </source>
</evidence>
<protein>
    <submittedName>
        <fullName evidence="1">Uncharacterized protein</fullName>
    </submittedName>
</protein>
<dbReference type="EMBL" id="LT629701">
    <property type="protein sequence ID" value="SDN17318.1"/>
    <property type="molecule type" value="Genomic_DNA"/>
</dbReference>